<reference evidence="2" key="1">
    <citation type="journal article" date="2019" name="Int. J. Syst. Evol. Microbiol.">
        <title>The Global Catalogue of Microorganisms (GCM) 10K type strain sequencing project: providing services to taxonomists for standard genome sequencing and annotation.</title>
        <authorList>
            <consortium name="The Broad Institute Genomics Platform"/>
            <consortium name="The Broad Institute Genome Sequencing Center for Infectious Disease"/>
            <person name="Wu L."/>
            <person name="Ma J."/>
        </authorList>
    </citation>
    <scope>NUCLEOTIDE SEQUENCE [LARGE SCALE GENOMIC DNA]</scope>
    <source>
        <strain evidence="2">CCUG 57508</strain>
    </source>
</reference>
<name>A0ABW3N1U1_9MICO</name>
<dbReference type="EMBL" id="JBHTKH010000008">
    <property type="protein sequence ID" value="MFD1055345.1"/>
    <property type="molecule type" value="Genomic_DNA"/>
</dbReference>
<organism evidence="1 2">
    <name type="scientific">Terrabacter terrigena</name>
    <dbReference type="NCBI Taxonomy" id="574718"/>
    <lineage>
        <taxon>Bacteria</taxon>
        <taxon>Bacillati</taxon>
        <taxon>Actinomycetota</taxon>
        <taxon>Actinomycetes</taxon>
        <taxon>Micrococcales</taxon>
        <taxon>Intrasporangiaceae</taxon>
        <taxon>Terrabacter</taxon>
    </lineage>
</organism>
<gene>
    <name evidence="1" type="ORF">ACFQ2V_13595</name>
</gene>
<dbReference type="RefSeq" id="WP_386053324.1">
    <property type="nucleotide sequence ID" value="NZ_JBHTKH010000008.1"/>
</dbReference>
<keyword evidence="2" id="KW-1185">Reference proteome</keyword>
<accession>A0ABW3N1U1</accession>
<dbReference type="Proteomes" id="UP001597046">
    <property type="component" value="Unassembled WGS sequence"/>
</dbReference>
<evidence type="ECO:0000313" key="1">
    <source>
        <dbReference type="EMBL" id="MFD1055345.1"/>
    </source>
</evidence>
<protein>
    <submittedName>
        <fullName evidence="1">Uncharacterized protein</fullName>
    </submittedName>
</protein>
<comment type="caution">
    <text evidence="1">The sequence shown here is derived from an EMBL/GenBank/DDBJ whole genome shotgun (WGS) entry which is preliminary data.</text>
</comment>
<evidence type="ECO:0000313" key="2">
    <source>
        <dbReference type="Proteomes" id="UP001597046"/>
    </source>
</evidence>
<sequence length="57" mass="5915">MSPSAASRRRGGSFTGALRQQLSFSAPLRISALCTQGWGELARPGGESAQGLSTFVC</sequence>
<proteinExistence type="predicted"/>